<feature type="chain" id="PRO_5044967032" evidence="3">
    <location>
        <begin position="22"/>
        <end position="615"/>
    </location>
</feature>
<name>A0ABT4AFE4_9BACT</name>
<dbReference type="InterPro" id="IPR006146">
    <property type="entry name" value="5'-Nucleotdase_CS"/>
</dbReference>
<dbReference type="CDD" id="cd00845">
    <property type="entry name" value="MPP_UshA_N_like"/>
    <property type="match status" value="1"/>
</dbReference>
<dbReference type="PANTHER" id="PTHR11575">
    <property type="entry name" value="5'-NUCLEOTIDASE-RELATED"/>
    <property type="match status" value="1"/>
</dbReference>
<dbReference type="Gene3D" id="3.90.780.10">
    <property type="entry name" value="5'-Nucleotidase, C-terminal domain"/>
    <property type="match status" value="1"/>
</dbReference>
<dbReference type="GO" id="GO:0016787">
    <property type="term" value="F:hydrolase activity"/>
    <property type="evidence" value="ECO:0007669"/>
    <property type="project" value="UniProtKB-KW"/>
</dbReference>
<protein>
    <submittedName>
        <fullName evidence="6">Bifunctional UDP-sugar hydrolase/5'-nucleotidase</fullName>
    </submittedName>
</protein>
<comment type="caution">
    <text evidence="6">The sequence shown here is derived from an EMBL/GenBank/DDBJ whole genome shotgun (WGS) entry which is preliminary data.</text>
</comment>
<feature type="signal peptide" evidence="3">
    <location>
        <begin position="1"/>
        <end position="21"/>
    </location>
</feature>
<organism evidence="6 7">
    <name type="scientific">Archangium lansingense</name>
    <dbReference type="NCBI Taxonomy" id="2995310"/>
    <lineage>
        <taxon>Bacteria</taxon>
        <taxon>Pseudomonadati</taxon>
        <taxon>Myxococcota</taxon>
        <taxon>Myxococcia</taxon>
        <taxon>Myxococcales</taxon>
        <taxon>Cystobacterineae</taxon>
        <taxon>Archangiaceae</taxon>
        <taxon>Archangium</taxon>
    </lineage>
</organism>
<dbReference type="SUPFAM" id="SSF55816">
    <property type="entry name" value="5'-nucleotidase (syn. UDP-sugar hydrolase), C-terminal domain"/>
    <property type="match status" value="1"/>
</dbReference>
<dbReference type="InterPro" id="IPR006179">
    <property type="entry name" value="5_nucleotidase/apyrase"/>
</dbReference>
<keyword evidence="7" id="KW-1185">Reference proteome</keyword>
<dbReference type="PRINTS" id="PR01607">
    <property type="entry name" value="APYRASEFAMLY"/>
</dbReference>
<evidence type="ECO:0000256" key="3">
    <source>
        <dbReference type="RuleBase" id="RU362119"/>
    </source>
</evidence>
<feature type="domain" description="Calcineurin-like phosphoesterase" evidence="4">
    <location>
        <begin position="50"/>
        <end position="299"/>
    </location>
</feature>
<evidence type="ECO:0000256" key="1">
    <source>
        <dbReference type="ARBA" id="ARBA00006654"/>
    </source>
</evidence>
<proteinExistence type="inferred from homology"/>
<dbReference type="InterPro" id="IPR029052">
    <property type="entry name" value="Metallo-depent_PP-like"/>
</dbReference>
<dbReference type="PROSITE" id="PS00786">
    <property type="entry name" value="5_NUCLEOTIDASE_2"/>
    <property type="match status" value="1"/>
</dbReference>
<dbReference type="PROSITE" id="PS51257">
    <property type="entry name" value="PROKAR_LIPOPROTEIN"/>
    <property type="match status" value="1"/>
</dbReference>
<evidence type="ECO:0000259" key="5">
    <source>
        <dbReference type="Pfam" id="PF02872"/>
    </source>
</evidence>
<dbReference type="InterPro" id="IPR004843">
    <property type="entry name" value="Calcineurin-like_PHP"/>
</dbReference>
<evidence type="ECO:0000259" key="4">
    <source>
        <dbReference type="Pfam" id="PF00149"/>
    </source>
</evidence>
<reference evidence="6 7" key="1">
    <citation type="submission" date="2022-11" db="EMBL/GenBank/DDBJ databases">
        <title>Minimal conservation of predation-associated metabolite biosynthetic gene clusters underscores biosynthetic potential of Myxococcota including descriptions for ten novel species: Archangium lansinium sp. nov., Myxococcus landrumus sp. nov., Nannocystis bai.</title>
        <authorList>
            <person name="Ahearne A."/>
            <person name="Stevens C."/>
            <person name="Phillips K."/>
        </authorList>
    </citation>
    <scope>NUCLEOTIDE SEQUENCE [LARGE SCALE GENOMIC DNA]</scope>
    <source>
        <strain evidence="6 7">MIWBW</strain>
    </source>
</reference>
<gene>
    <name evidence="6" type="ORF">OV287_38700</name>
</gene>
<keyword evidence="2 3" id="KW-0732">Signal</keyword>
<feature type="domain" description="5'-Nucleotidase C-terminal" evidence="5">
    <location>
        <begin position="417"/>
        <end position="548"/>
    </location>
</feature>
<accession>A0ABT4AFE4</accession>
<dbReference type="SUPFAM" id="SSF56300">
    <property type="entry name" value="Metallo-dependent phosphatases"/>
    <property type="match status" value="1"/>
</dbReference>
<dbReference type="InterPro" id="IPR036907">
    <property type="entry name" value="5'-Nucleotdase_C_sf"/>
</dbReference>
<dbReference type="InterPro" id="IPR008334">
    <property type="entry name" value="5'-Nucleotdase_C"/>
</dbReference>
<dbReference type="Pfam" id="PF02872">
    <property type="entry name" value="5_nucleotid_C"/>
    <property type="match status" value="1"/>
</dbReference>
<evidence type="ECO:0000313" key="7">
    <source>
        <dbReference type="Proteomes" id="UP001207654"/>
    </source>
</evidence>
<dbReference type="PANTHER" id="PTHR11575:SF24">
    <property type="entry name" value="5'-NUCLEOTIDASE"/>
    <property type="match status" value="1"/>
</dbReference>
<dbReference type="Pfam" id="PF00149">
    <property type="entry name" value="Metallophos"/>
    <property type="match status" value="1"/>
</dbReference>
<evidence type="ECO:0000256" key="2">
    <source>
        <dbReference type="ARBA" id="ARBA00022729"/>
    </source>
</evidence>
<keyword evidence="3 6" id="KW-0378">Hydrolase</keyword>
<dbReference type="RefSeq" id="WP_267539067.1">
    <property type="nucleotide sequence ID" value="NZ_JAPNKA010000001.1"/>
</dbReference>
<dbReference type="Proteomes" id="UP001207654">
    <property type="component" value="Unassembled WGS sequence"/>
</dbReference>
<comment type="similarity">
    <text evidence="1 3">Belongs to the 5'-nucleotidase family.</text>
</comment>
<sequence length="615" mass="64191">MYPSRLLFALVALVAAGCASAPRPAEPSSQTSSSSAQAVQAPAEPVRLSLVATNDFHGWLMSHKTSLPGGLEVEQGGAAVFAGYLARLRADNPGGVLLLDAGDLFQGTLASNLTEGAAVIDVYNHLGYAAAALGNHEFDYGPVGPRAVPGPGEDAVGALTARIRQARFPLLTVNVRDAASGQPPAWLGNDGTLLVTLKGVKVGIVGLTTPSTPRISNPAHVSSLRFEDMLPTTLEAAKRLRAQGAEVVVGLAHAGGKCSDLSNPRDTSSCDRKDGEILDLVEALPPGTLDAVFAGHTHQAMGHFFGDVPIVSTSGLGRSFSLVELFVDPVSRKVVPASTRIQAAVPVCGKVEAKSGSCDPRKVKDAGAEVQLVPATFLGGPVEPDKAVEALVAPALARVEEEQRRPLGVTVTEPLGRNYEAESALGDVLTDALREMEKADVALLNSGGLRANVKAGALTYGDLYEVLPFDNTVAIVTVNGDELRRLLTVAYGSGSGVFQQSGLKVKLSRCAGPERLRDATLANGKPLQPGRLYRVVMPDFLARGAAGLSSVLSQLPPERIDLGVGRELLLREALATWWKSRGKPISVPVTGRISFVDEGAQCPAKEPAAARSAQP</sequence>
<evidence type="ECO:0000313" key="6">
    <source>
        <dbReference type="EMBL" id="MCY1080399.1"/>
    </source>
</evidence>
<dbReference type="Gene3D" id="3.60.21.10">
    <property type="match status" value="1"/>
</dbReference>
<dbReference type="EMBL" id="JAPNKA010000001">
    <property type="protein sequence ID" value="MCY1080399.1"/>
    <property type="molecule type" value="Genomic_DNA"/>
</dbReference>
<keyword evidence="3" id="KW-0547">Nucleotide-binding</keyword>